<sequence length="147" mass="16314">MLVVQRMPVEVSVHDDVELGWGAGLGVLGAVSRCSPNPPPAFLRALGLHPRIPLPPSSSATPTDSTLRDLAPSDRQSPRHHLLSLHRFAPNVGRINRGHAPQVKRFERQLYGTKETRANRKGHRVSPRRINGACFHSFPSFFFLALF</sequence>
<gene>
    <name evidence="2" type="ORF">SKAU_G00384340</name>
</gene>
<accession>A0A9Q1IF00</accession>
<evidence type="ECO:0000313" key="3">
    <source>
        <dbReference type="Proteomes" id="UP001152622"/>
    </source>
</evidence>
<evidence type="ECO:0000313" key="2">
    <source>
        <dbReference type="EMBL" id="KAJ8337214.1"/>
    </source>
</evidence>
<dbReference type="Proteomes" id="UP001152622">
    <property type="component" value="Chromosome 19"/>
</dbReference>
<reference evidence="2" key="1">
    <citation type="journal article" date="2023" name="Science">
        <title>Genome structures resolve the early diversification of teleost fishes.</title>
        <authorList>
            <person name="Parey E."/>
            <person name="Louis A."/>
            <person name="Montfort J."/>
            <person name="Bouchez O."/>
            <person name="Roques C."/>
            <person name="Iampietro C."/>
            <person name="Lluch J."/>
            <person name="Castinel A."/>
            <person name="Donnadieu C."/>
            <person name="Desvignes T."/>
            <person name="Floi Bucao C."/>
            <person name="Jouanno E."/>
            <person name="Wen M."/>
            <person name="Mejri S."/>
            <person name="Dirks R."/>
            <person name="Jansen H."/>
            <person name="Henkel C."/>
            <person name="Chen W.J."/>
            <person name="Zahm M."/>
            <person name="Cabau C."/>
            <person name="Klopp C."/>
            <person name="Thompson A.W."/>
            <person name="Robinson-Rechavi M."/>
            <person name="Braasch I."/>
            <person name="Lecointre G."/>
            <person name="Bobe J."/>
            <person name="Postlethwait J.H."/>
            <person name="Berthelot C."/>
            <person name="Roest Crollius H."/>
            <person name="Guiguen Y."/>
        </authorList>
    </citation>
    <scope>NUCLEOTIDE SEQUENCE</scope>
    <source>
        <strain evidence="2">WJC10195</strain>
    </source>
</reference>
<dbReference type="EMBL" id="JAINUF010000019">
    <property type="protein sequence ID" value="KAJ8337214.1"/>
    <property type="molecule type" value="Genomic_DNA"/>
</dbReference>
<comment type="caution">
    <text evidence="2">The sequence shown here is derived from an EMBL/GenBank/DDBJ whole genome shotgun (WGS) entry which is preliminary data.</text>
</comment>
<name>A0A9Q1IF00_SYNKA</name>
<evidence type="ECO:0000256" key="1">
    <source>
        <dbReference type="SAM" id="MobiDB-lite"/>
    </source>
</evidence>
<dbReference type="AlphaFoldDB" id="A0A9Q1IF00"/>
<organism evidence="2 3">
    <name type="scientific">Synaphobranchus kaupii</name>
    <name type="common">Kaup's arrowtooth eel</name>
    <dbReference type="NCBI Taxonomy" id="118154"/>
    <lineage>
        <taxon>Eukaryota</taxon>
        <taxon>Metazoa</taxon>
        <taxon>Chordata</taxon>
        <taxon>Craniata</taxon>
        <taxon>Vertebrata</taxon>
        <taxon>Euteleostomi</taxon>
        <taxon>Actinopterygii</taxon>
        <taxon>Neopterygii</taxon>
        <taxon>Teleostei</taxon>
        <taxon>Anguilliformes</taxon>
        <taxon>Synaphobranchidae</taxon>
        <taxon>Synaphobranchus</taxon>
    </lineage>
</organism>
<protein>
    <submittedName>
        <fullName evidence="2">Uncharacterized protein</fullName>
    </submittedName>
</protein>
<keyword evidence="3" id="KW-1185">Reference proteome</keyword>
<proteinExistence type="predicted"/>
<feature type="region of interest" description="Disordered" evidence="1">
    <location>
        <begin position="53"/>
        <end position="77"/>
    </location>
</feature>